<dbReference type="Proteomes" id="UP000697710">
    <property type="component" value="Unassembled WGS sequence"/>
</dbReference>
<feature type="compositionally biased region" description="Basic and acidic residues" evidence="2">
    <location>
        <begin position="53"/>
        <end position="77"/>
    </location>
</feature>
<proteinExistence type="inferred from homology"/>
<dbReference type="GO" id="GO:0008483">
    <property type="term" value="F:transaminase activity"/>
    <property type="evidence" value="ECO:0007669"/>
    <property type="project" value="UniProtKB-KW"/>
</dbReference>
<comment type="similarity">
    <text evidence="1">Belongs to the DegT/DnrJ/EryC1 family.</text>
</comment>
<keyword evidence="1" id="KW-0663">Pyridoxal phosphate</keyword>
<keyword evidence="3" id="KW-0032">Aminotransferase</keyword>
<dbReference type="InterPro" id="IPR000653">
    <property type="entry name" value="DegT/StrS_aminotransferase"/>
</dbReference>
<dbReference type="GO" id="GO:0030170">
    <property type="term" value="F:pyridoxal phosphate binding"/>
    <property type="evidence" value="ECO:0007669"/>
    <property type="project" value="TreeGrafter"/>
</dbReference>
<gene>
    <name evidence="3" type="ORF">KC729_18660</name>
</gene>
<name>A0A956M4I4_UNCEI</name>
<dbReference type="Gene3D" id="3.90.1150.10">
    <property type="entry name" value="Aspartate Aminotransferase, domain 1"/>
    <property type="match status" value="1"/>
</dbReference>
<dbReference type="GO" id="GO:0000271">
    <property type="term" value="P:polysaccharide biosynthetic process"/>
    <property type="evidence" value="ECO:0007669"/>
    <property type="project" value="TreeGrafter"/>
</dbReference>
<dbReference type="PANTHER" id="PTHR30244">
    <property type="entry name" value="TRANSAMINASE"/>
    <property type="match status" value="1"/>
</dbReference>
<evidence type="ECO:0000313" key="4">
    <source>
        <dbReference type="Proteomes" id="UP000697710"/>
    </source>
</evidence>
<dbReference type="InterPro" id="IPR015422">
    <property type="entry name" value="PyrdxlP-dep_Trfase_small"/>
</dbReference>
<protein>
    <submittedName>
        <fullName evidence="3">DegT/DnrJ/EryC1/StrS family aminotransferase</fullName>
    </submittedName>
</protein>
<dbReference type="CDD" id="cd00616">
    <property type="entry name" value="AHBA_syn"/>
    <property type="match status" value="1"/>
</dbReference>
<dbReference type="InterPro" id="IPR015421">
    <property type="entry name" value="PyrdxlP-dep_Trfase_major"/>
</dbReference>
<dbReference type="PANTHER" id="PTHR30244:SF34">
    <property type="entry name" value="DTDP-4-AMINO-4,6-DIDEOXYGALACTOSE TRANSAMINASE"/>
    <property type="match status" value="1"/>
</dbReference>
<evidence type="ECO:0000313" key="3">
    <source>
        <dbReference type="EMBL" id="MCA9729711.1"/>
    </source>
</evidence>
<reference evidence="3" key="2">
    <citation type="journal article" date="2021" name="Microbiome">
        <title>Successional dynamics and alternative stable states in a saline activated sludge microbial community over 9 years.</title>
        <authorList>
            <person name="Wang Y."/>
            <person name="Ye J."/>
            <person name="Ju F."/>
            <person name="Liu L."/>
            <person name="Boyd J.A."/>
            <person name="Deng Y."/>
            <person name="Parks D.H."/>
            <person name="Jiang X."/>
            <person name="Yin X."/>
            <person name="Woodcroft B.J."/>
            <person name="Tyson G.W."/>
            <person name="Hugenholtz P."/>
            <person name="Polz M.F."/>
            <person name="Zhang T."/>
        </authorList>
    </citation>
    <scope>NUCLEOTIDE SEQUENCE</scope>
    <source>
        <strain evidence="3">HKST-UBA01</strain>
    </source>
</reference>
<reference evidence="3" key="1">
    <citation type="submission" date="2020-04" db="EMBL/GenBank/DDBJ databases">
        <authorList>
            <person name="Zhang T."/>
        </authorList>
    </citation>
    <scope>NUCLEOTIDE SEQUENCE</scope>
    <source>
        <strain evidence="3">HKST-UBA01</strain>
    </source>
</reference>
<organism evidence="3 4">
    <name type="scientific">Eiseniibacteriota bacterium</name>
    <dbReference type="NCBI Taxonomy" id="2212470"/>
    <lineage>
        <taxon>Bacteria</taxon>
        <taxon>Candidatus Eiseniibacteriota</taxon>
    </lineage>
</organism>
<comment type="caution">
    <text evidence="3">The sequence shown here is derived from an EMBL/GenBank/DDBJ whole genome shotgun (WGS) entry which is preliminary data.</text>
</comment>
<dbReference type="InterPro" id="IPR015424">
    <property type="entry name" value="PyrdxlP-dep_Trfase"/>
</dbReference>
<dbReference type="AlphaFoldDB" id="A0A956M4I4"/>
<keyword evidence="3" id="KW-0808">Transferase</keyword>
<sequence length="467" mass="52127">MPADAPRVAARRGGDTPRRGRLRQGRPRSGGIPGILPRIQPVRRSERRRRLRGDRSEKERTRVTVNDPRIHEPLARDGGRPVRSSYLIFGAPDLQDPEIAEVVEVLRSGWIGTGPRVGRFEEQFRDYVGARHAVALNSCTAGLHLSLIALGAQSGDEVIVPTMTFAATANSVCHVGARPVLVDCEPDTLNLDPRAVEAALTPKTKIIVPVHFAGRAADMTALEAIARPRGIRILEDAAHGVETVHQGRKIGTIGDCTAFSFYVTKNVVTGEGGIVTTEDEEIASWIKIAGLHGMSKDAWKRYSDDGFKHYEVEFPGFKYNMMDLQAALGLHQLARVEENWQKRATLWQRYRDAFADLPVQLPAPVRHGDRHAYHLFILLLDLDRLKWTRDQVQHALHQENIGTGIHYRAVHLHPYYRRSLGVRPESFPHATAISERTLSLPFSTKLGESDVHDVFAAVHKVLRAARR</sequence>
<feature type="region of interest" description="Disordered" evidence="2">
    <location>
        <begin position="1"/>
        <end position="77"/>
    </location>
</feature>
<dbReference type="Pfam" id="PF01041">
    <property type="entry name" value="DegT_DnrJ_EryC1"/>
    <property type="match status" value="1"/>
</dbReference>
<evidence type="ECO:0000256" key="2">
    <source>
        <dbReference type="SAM" id="MobiDB-lite"/>
    </source>
</evidence>
<accession>A0A956M4I4</accession>
<dbReference type="EMBL" id="JAGQHR010000811">
    <property type="protein sequence ID" value="MCA9729711.1"/>
    <property type="molecule type" value="Genomic_DNA"/>
</dbReference>
<dbReference type="Gene3D" id="3.40.640.10">
    <property type="entry name" value="Type I PLP-dependent aspartate aminotransferase-like (Major domain)"/>
    <property type="match status" value="1"/>
</dbReference>
<dbReference type="SUPFAM" id="SSF53383">
    <property type="entry name" value="PLP-dependent transferases"/>
    <property type="match status" value="1"/>
</dbReference>
<evidence type="ECO:0000256" key="1">
    <source>
        <dbReference type="RuleBase" id="RU004508"/>
    </source>
</evidence>